<protein>
    <submittedName>
        <fullName evidence="1">19031_t:CDS:1</fullName>
    </submittedName>
</protein>
<proteinExistence type="predicted"/>
<name>A0ACA9KNS8_9GLOM</name>
<evidence type="ECO:0000313" key="1">
    <source>
        <dbReference type="EMBL" id="CAG8481898.1"/>
    </source>
</evidence>
<dbReference type="EMBL" id="CAJVQC010000839">
    <property type="protein sequence ID" value="CAG8481898.1"/>
    <property type="molecule type" value="Genomic_DNA"/>
</dbReference>
<feature type="non-terminal residue" evidence="1">
    <location>
        <position position="1"/>
    </location>
</feature>
<reference evidence="1" key="1">
    <citation type="submission" date="2021-06" db="EMBL/GenBank/DDBJ databases">
        <authorList>
            <person name="Kallberg Y."/>
            <person name="Tangrot J."/>
            <person name="Rosling A."/>
        </authorList>
    </citation>
    <scope>NUCLEOTIDE SEQUENCE</scope>
    <source>
        <strain evidence="1">MA461A</strain>
    </source>
</reference>
<evidence type="ECO:0000313" key="2">
    <source>
        <dbReference type="Proteomes" id="UP000789920"/>
    </source>
</evidence>
<organism evidence="1 2">
    <name type="scientific">Racocetra persica</name>
    <dbReference type="NCBI Taxonomy" id="160502"/>
    <lineage>
        <taxon>Eukaryota</taxon>
        <taxon>Fungi</taxon>
        <taxon>Fungi incertae sedis</taxon>
        <taxon>Mucoromycota</taxon>
        <taxon>Glomeromycotina</taxon>
        <taxon>Glomeromycetes</taxon>
        <taxon>Diversisporales</taxon>
        <taxon>Gigasporaceae</taxon>
        <taxon>Racocetra</taxon>
    </lineage>
</organism>
<keyword evidence="2" id="KW-1185">Reference proteome</keyword>
<gene>
    <name evidence="1" type="ORF">RPERSI_LOCUS1016</name>
</gene>
<comment type="caution">
    <text evidence="1">The sequence shown here is derived from an EMBL/GenBank/DDBJ whole genome shotgun (WGS) entry which is preliminary data.</text>
</comment>
<sequence length="187" mass="23112">FEQENKQLKHDLKYKRIQNKTLQDQYNDLEKELKQEKKKTQELQEELNIKESCINELAERIVYYTVHFGPAFQVCHNLYEQEKFEKILKEQEENEKKKEIDVYLVNKEENKNEFIVNDNEYDCSTNWQIDDRKEKEINNYLLNKEKEKDEFIINNYNYFTKKIDNYSTNDYNYKDSKKFDELSYIDF</sequence>
<dbReference type="Proteomes" id="UP000789920">
    <property type="component" value="Unassembled WGS sequence"/>
</dbReference>
<accession>A0ACA9KNS8</accession>